<feature type="compositionally biased region" description="Low complexity" evidence="1">
    <location>
        <begin position="19"/>
        <end position="37"/>
    </location>
</feature>
<dbReference type="AlphaFoldDB" id="A0A6A6FU75"/>
<feature type="region of interest" description="Disordered" evidence="1">
    <location>
        <begin position="1"/>
        <end position="54"/>
    </location>
</feature>
<gene>
    <name evidence="2" type="ORF">CERZMDRAFT_89751</name>
</gene>
<name>A0A6A6FU75_9PEZI</name>
<accession>A0A6A6FU75</accession>
<evidence type="ECO:0000256" key="1">
    <source>
        <dbReference type="SAM" id="MobiDB-lite"/>
    </source>
</evidence>
<sequence>MGDDAGKSPDKGLPKDQDSATIYSTTTAETPSTTNTTQFRKPAKPVKSLPKSRDPALTDLALIRKWERAQEWRCDPDPAYAQSIEDYSAEANAKNPVVLLHQFAKSANRSKYRNRWANKRWHAPF</sequence>
<reference evidence="2" key="1">
    <citation type="journal article" date="2020" name="Stud. Mycol.">
        <title>101 Dothideomycetes genomes: a test case for predicting lifestyles and emergence of pathogens.</title>
        <authorList>
            <person name="Haridas S."/>
            <person name="Albert R."/>
            <person name="Binder M."/>
            <person name="Bloem J."/>
            <person name="Labutti K."/>
            <person name="Salamov A."/>
            <person name="Andreopoulos B."/>
            <person name="Baker S."/>
            <person name="Barry K."/>
            <person name="Bills G."/>
            <person name="Bluhm B."/>
            <person name="Cannon C."/>
            <person name="Castanera R."/>
            <person name="Culley D."/>
            <person name="Daum C."/>
            <person name="Ezra D."/>
            <person name="Gonzalez J."/>
            <person name="Henrissat B."/>
            <person name="Kuo A."/>
            <person name="Liang C."/>
            <person name="Lipzen A."/>
            <person name="Lutzoni F."/>
            <person name="Magnuson J."/>
            <person name="Mondo S."/>
            <person name="Nolan M."/>
            <person name="Ohm R."/>
            <person name="Pangilinan J."/>
            <person name="Park H.-J."/>
            <person name="Ramirez L."/>
            <person name="Alfaro M."/>
            <person name="Sun H."/>
            <person name="Tritt A."/>
            <person name="Yoshinaga Y."/>
            <person name="Zwiers L.-H."/>
            <person name="Turgeon B."/>
            <person name="Goodwin S."/>
            <person name="Spatafora J."/>
            <person name="Crous P."/>
            <person name="Grigoriev I."/>
        </authorList>
    </citation>
    <scope>NUCLEOTIDE SEQUENCE</scope>
    <source>
        <strain evidence="2">SCOH1-5</strain>
    </source>
</reference>
<feature type="compositionally biased region" description="Basic and acidic residues" evidence="1">
    <location>
        <begin position="1"/>
        <end position="18"/>
    </location>
</feature>
<evidence type="ECO:0000313" key="2">
    <source>
        <dbReference type="EMBL" id="KAF2216993.1"/>
    </source>
</evidence>
<protein>
    <submittedName>
        <fullName evidence="2">Uncharacterized protein</fullName>
    </submittedName>
</protein>
<evidence type="ECO:0000313" key="3">
    <source>
        <dbReference type="Proteomes" id="UP000799539"/>
    </source>
</evidence>
<keyword evidence="3" id="KW-1185">Reference proteome</keyword>
<proteinExistence type="predicted"/>
<organism evidence="2 3">
    <name type="scientific">Cercospora zeae-maydis SCOH1-5</name>
    <dbReference type="NCBI Taxonomy" id="717836"/>
    <lineage>
        <taxon>Eukaryota</taxon>
        <taxon>Fungi</taxon>
        <taxon>Dikarya</taxon>
        <taxon>Ascomycota</taxon>
        <taxon>Pezizomycotina</taxon>
        <taxon>Dothideomycetes</taxon>
        <taxon>Dothideomycetidae</taxon>
        <taxon>Mycosphaerellales</taxon>
        <taxon>Mycosphaerellaceae</taxon>
        <taxon>Cercospora</taxon>
    </lineage>
</organism>
<dbReference type="Proteomes" id="UP000799539">
    <property type="component" value="Unassembled WGS sequence"/>
</dbReference>
<dbReference type="EMBL" id="ML992663">
    <property type="protein sequence ID" value="KAF2216993.1"/>
    <property type="molecule type" value="Genomic_DNA"/>
</dbReference>